<keyword evidence="3" id="KW-0808">Transferase</keyword>
<dbReference type="Gene3D" id="3.40.50.11190">
    <property type="match status" value="1"/>
</dbReference>
<dbReference type="AlphaFoldDB" id="A0AAE7E1W5"/>
<dbReference type="Gene3D" id="3.40.50.2000">
    <property type="entry name" value="Glycogen Phosphorylase B"/>
    <property type="match status" value="1"/>
</dbReference>
<dbReference type="RefSeq" id="WP_129096195.1">
    <property type="nucleotide sequence ID" value="NZ_CBCSAE010000006.1"/>
</dbReference>
<dbReference type="EMBL" id="CP030944">
    <property type="protein sequence ID" value="QKE27070.1"/>
    <property type="molecule type" value="Genomic_DNA"/>
</dbReference>
<evidence type="ECO:0000313" key="3">
    <source>
        <dbReference type="EMBL" id="QKE27070.1"/>
    </source>
</evidence>
<feature type="binding site" evidence="2">
    <location>
        <position position="149"/>
    </location>
    <ligand>
        <name>substrate</name>
    </ligand>
</feature>
<name>A0AAE7E1W5_9BACT</name>
<organism evidence="3 4">
    <name type="scientific">Arcobacter aquimarinus</name>
    <dbReference type="NCBI Taxonomy" id="1315211"/>
    <lineage>
        <taxon>Bacteria</taxon>
        <taxon>Pseudomonadati</taxon>
        <taxon>Campylobacterota</taxon>
        <taxon>Epsilonproteobacteria</taxon>
        <taxon>Campylobacterales</taxon>
        <taxon>Arcobacteraceae</taxon>
        <taxon>Arcobacter</taxon>
    </lineage>
</organism>
<proteinExistence type="predicted"/>
<feature type="binding site" evidence="2">
    <location>
        <position position="257"/>
    </location>
    <ligand>
        <name>substrate</name>
    </ligand>
</feature>
<dbReference type="NCBIfam" id="TIGR03590">
    <property type="entry name" value="PseG"/>
    <property type="match status" value="1"/>
</dbReference>
<dbReference type="KEGG" id="aaqi:AAQM_2373"/>
<protein>
    <submittedName>
        <fullName evidence="3">UDP-2,4-diacetamido-2,4, 6-trideoxy-beta-L-altropyranosyl transferase</fullName>
        <ecNumber evidence="3">3.6.1.57</ecNumber>
    </submittedName>
</protein>
<dbReference type="GO" id="GO:0016740">
    <property type="term" value="F:transferase activity"/>
    <property type="evidence" value="ECO:0007669"/>
    <property type="project" value="UniProtKB-KW"/>
</dbReference>
<evidence type="ECO:0000313" key="4">
    <source>
        <dbReference type="Proteomes" id="UP000502065"/>
    </source>
</evidence>
<accession>A0AAE7E1W5</accession>
<evidence type="ECO:0000256" key="2">
    <source>
        <dbReference type="PIRSR" id="PIRSR620023-2"/>
    </source>
</evidence>
<dbReference type="Proteomes" id="UP000502065">
    <property type="component" value="Chromosome"/>
</dbReference>
<reference evidence="3 4" key="1">
    <citation type="submission" date="2018-07" db="EMBL/GenBank/DDBJ databases">
        <title>Identification of phenol metabolism pathways in Arcobacter.</title>
        <authorList>
            <person name="Miller W.G."/>
            <person name="Yee E."/>
            <person name="Bono J.L."/>
        </authorList>
    </citation>
    <scope>NUCLEOTIDE SEQUENCE [LARGE SCALE GENOMIC DNA]</scope>
    <source>
        <strain evidence="3 4">W63</strain>
    </source>
</reference>
<evidence type="ECO:0000256" key="1">
    <source>
        <dbReference type="PIRSR" id="PIRSR620023-1"/>
    </source>
</evidence>
<feature type="active site" description="Proton acceptor" evidence="1">
    <location>
        <position position="17"/>
    </location>
</feature>
<keyword evidence="4" id="KW-1185">Reference proteome</keyword>
<keyword evidence="3" id="KW-0378">Hydrolase</keyword>
<sequence length="305" mass="35532">MNILIRANSSSYIGIGHIMRGLVLVKQYSNDNIIFATENLDGNINHKIIEAGYKIELLKSNSFDELNELIKKLNIDMIIIDNYEINYNFEKNLKELNPSLKIFVFDDTYEKHFCDILINHNISANEKKYKNLVPNNCELRCGSKYTLLRDEFLEAKKQKNSIKKDKKIKTIFVAMGGADHSNINIDILKVVNKIRKKNKKNIKVNIVSTNANKNLEKLKNYCKNKKWINLYINSKQIAKLMSESDFAIVTPSVTVNEVYYLKLPIIAIKTADNQIDIYRYLKKKRFSVLKKFKINKLVKLIKEKM</sequence>
<dbReference type="EC" id="3.6.1.57" evidence="3"/>
<dbReference type="GO" id="GO:0016787">
    <property type="term" value="F:hydrolase activity"/>
    <property type="evidence" value="ECO:0007669"/>
    <property type="project" value="UniProtKB-KW"/>
</dbReference>
<gene>
    <name evidence="3" type="primary">pseG</name>
    <name evidence="3" type="ORF">AAQM_2373</name>
</gene>
<dbReference type="InterPro" id="IPR020023">
    <property type="entry name" value="PseG"/>
</dbReference>